<dbReference type="OMA" id="ILYPTTC"/>
<gene>
    <name evidence="3" type="ORF">BDV23DRAFT_187907</name>
</gene>
<name>A0A5N6FFD6_PETAA</name>
<evidence type="ECO:0000313" key="3">
    <source>
        <dbReference type="EMBL" id="KAE8385836.1"/>
    </source>
</evidence>
<feature type="transmembrane region" description="Helical" evidence="2">
    <location>
        <begin position="6"/>
        <end position="25"/>
    </location>
</feature>
<dbReference type="Proteomes" id="UP000326877">
    <property type="component" value="Unassembled WGS sequence"/>
</dbReference>
<accession>A0A5N7BVH8</accession>
<proteinExistence type="predicted"/>
<organism evidence="3">
    <name type="scientific">Petromyces alliaceus</name>
    <name type="common">Aspergillus alliaceus</name>
    <dbReference type="NCBI Taxonomy" id="209559"/>
    <lineage>
        <taxon>Eukaryota</taxon>
        <taxon>Fungi</taxon>
        <taxon>Dikarya</taxon>
        <taxon>Ascomycota</taxon>
        <taxon>Pezizomycotina</taxon>
        <taxon>Eurotiomycetes</taxon>
        <taxon>Eurotiomycetidae</taxon>
        <taxon>Eurotiales</taxon>
        <taxon>Aspergillaceae</taxon>
        <taxon>Aspergillus</taxon>
        <taxon>Aspergillus subgen. Circumdati</taxon>
    </lineage>
</organism>
<keyword evidence="2" id="KW-1133">Transmembrane helix</keyword>
<keyword evidence="2" id="KW-0472">Membrane</keyword>
<reference evidence="3" key="1">
    <citation type="submission" date="2019-04" db="EMBL/GenBank/DDBJ databases">
        <title>Friends and foes A comparative genomics studyof 23 Aspergillus species from section Flavi.</title>
        <authorList>
            <consortium name="DOE Joint Genome Institute"/>
            <person name="Kjaerbolling I."/>
            <person name="Vesth T."/>
            <person name="Frisvad J.C."/>
            <person name="Nybo J.L."/>
            <person name="Theobald S."/>
            <person name="Kildgaard S."/>
            <person name="Isbrandt T."/>
            <person name="Kuo A."/>
            <person name="Sato A."/>
            <person name="Lyhne E.K."/>
            <person name="Kogle M.E."/>
            <person name="Wiebenga A."/>
            <person name="Kun R.S."/>
            <person name="Lubbers R.J."/>
            <person name="Makela M.R."/>
            <person name="Barry K."/>
            <person name="Chovatia M."/>
            <person name="Clum A."/>
            <person name="Daum C."/>
            <person name="Haridas S."/>
            <person name="He G."/>
            <person name="LaButti K."/>
            <person name="Lipzen A."/>
            <person name="Mondo S."/>
            <person name="Riley R."/>
            <person name="Salamov A."/>
            <person name="Simmons B.A."/>
            <person name="Magnuson J.K."/>
            <person name="Henrissat B."/>
            <person name="Mortensen U.H."/>
            <person name="Larsen T.O."/>
            <person name="Devries R.P."/>
            <person name="Grigoriev I.V."/>
            <person name="Machida M."/>
            <person name="Baker S.E."/>
            <person name="Andersen M.R."/>
        </authorList>
    </citation>
    <scope>NUCLEOTIDE SEQUENCE [LARGE SCALE GENOMIC DNA]</scope>
    <source>
        <strain evidence="3">IBT 14317</strain>
    </source>
</reference>
<protein>
    <submittedName>
        <fullName evidence="3">Uncharacterized protein</fullName>
    </submittedName>
</protein>
<dbReference type="AlphaFoldDB" id="A0A5N6FFD6"/>
<dbReference type="EMBL" id="ML735325">
    <property type="protein sequence ID" value="KAE8385836.1"/>
    <property type="molecule type" value="Genomic_DNA"/>
</dbReference>
<keyword evidence="2" id="KW-0812">Transmembrane</keyword>
<feature type="compositionally biased region" description="Low complexity" evidence="1">
    <location>
        <begin position="92"/>
        <end position="102"/>
    </location>
</feature>
<evidence type="ECO:0000256" key="1">
    <source>
        <dbReference type="SAM" id="MobiDB-lite"/>
    </source>
</evidence>
<dbReference type="OrthoDB" id="4485873at2759"/>
<sequence length="186" mass="20928">MTESLIIILYPTTCLIVSVILLLLLNRTLIIRLLANCAHLIDSENQYIELHAHSDPDSGPEPKPEPEPECDSSENPNYQRMPVTPSECDYLPSAPSYAASTSTDEEDRSLFFPASRPRTRTPLGLDKYFDPETGVLYPRALEACPVIPEWEVELERRIEGGLRLGLEAGWDRAVDCLVRMFRGLNV</sequence>
<feature type="compositionally biased region" description="Basic and acidic residues" evidence="1">
    <location>
        <begin position="51"/>
        <end position="66"/>
    </location>
</feature>
<accession>A0A5N6FFD6</accession>
<feature type="region of interest" description="Disordered" evidence="1">
    <location>
        <begin position="51"/>
        <end position="112"/>
    </location>
</feature>
<evidence type="ECO:0000256" key="2">
    <source>
        <dbReference type="SAM" id="Phobius"/>
    </source>
</evidence>